<dbReference type="STRING" id="525245.HMPREF0044_0681"/>
<keyword evidence="1" id="KW-0720">Serine protease</keyword>
<comment type="similarity">
    <text evidence="1">Belongs to the peptidase S16 family.</text>
</comment>
<dbReference type="InterPro" id="IPR008269">
    <property type="entry name" value="Lon_proteolytic"/>
</dbReference>
<sequence>MSFENSPIQIYTDQPKMRKPLGLKLLLSLLPLVTFVSVIVLAFLPLPYVIQSPGPTVNVLESYDGEALIELSDPKAKNDTVGELRMVTVSAKGTPENKIRAYEYIYASLQPGYNLVPLEEYYPNDITAEELAEYNLKAMVSSQSTAAAAAYNYLGVKVPATVTILGTVKDSPLEGKVKEGDILKAVEINGKRTEIDTAAITFELTRDLPVDTPLVFEIERDGKIERFDTHSYRPAQLSKFDTGSRFGIYLRVDPQLPEDVKIHLEDIGGPSAGMIFSLAIIDKLTGGDLVGENIVAGTGAISYDGIVEPIGGIVQKMHGAKRDNAKWFLAPIQNCDEVVGNIPDGLNVWPVHTLDDALDALDSIKSGQTAHHPTCDTFLDK</sequence>
<evidence type="ECO:0000313" key="5">
    <source>
        <dbReference type="Proteomes" id="UP000010301"/>
    </source>
</evidence>
<dbReference type="GO" id="GO:0006508">
    <property type="term" value="P:proteolysis"/>
    <property type="evidence" value="ECO:0007669"/>
    <property type="project" value="UniProtKB-KW"/>
</dbReference>
<proteinExistence type="inferred from homology"/>
<protein>
    <recommendedName>
        <fullName evidence="1">endopeptidase La</fullName>
        <ecNumber evidence="1">3.4.21.53</ecNumber>
    </recommendedName>
</protein>
<dbReference type="GO" id="GO:0030163">
    <property type="term" value="P:protein catabolic process"/>
    <property type="evidence" value="ECO:0007669"/>
    <property type="project" value="InterPro"/>
</dbReference>
<keyword evidence="1 4" id="KW-0645">Protease</keyword>
<feature type="domain" description="Lon proteolytic" evidence="3">
    <location>
        <begin position="265"/>
        <end position="364"/>
    </location>
</feature>
<comment type="caution">
    <text evidence="4">The sequence shown here is derived from an EMBL/GenBank/DDBJ whole genome shotgun (WGS) entry which is preliminary data.</text>
</comment>
<dbReference type="InterPro" id="IPR014721">
    <property type="entry name" value="Ribsml_uS5_D2-typ_fold_subgr"/>
</dbReference>
<dbReference type="GO" id="GO:0004176">
    <property type="term" value="F:ATP-dependent peptidase activity"/>
    <property type="evidence" value="ECO:0007669"/>
    <property type="project" value="UniProtKB-UniRule"/>
</dbReference>
<keyword evidence="5" id="KW-1185">Reference proteome</keyword>
<gene>
    <name evidence="4" type="ORF">HMPREF0044_0681</name>
</gene>
<dbReference type="Pfam" id="PF05362">
    <property type="entry name" value="Lon_C"/>
    <property type="match status" value="1"/>
</dbReference>
<feature type="transmembrane region" description="Helical" evidence="2">
    <location>
        <begin position="21"/>
        <end position="44"/>
    </location>
</feature>
<dbReference type="HOGENOM" id="CLU_042037_1_0_11"/>
<dbReference type="Gene3D" id="3.30.230.10">
    <property type="match status" value="1"/>
</dbReference>
<dbReference type="SUPFAM" id="SSF54211">
    <property type="entry name" value="Ribosomal protein S5 domain 2-like"/>
    <property type="match status" value="1"/>
</dbReference>
<keyword evidence="2" id="KW-0812">Transmembrane</keyword>
<dbReference type="InterPro" id="IPR020568">
    <property type="entry name" value="Ribosomal_Su5_D2-typ_SF"/>
</dbReference>
<dbReference type="PANTHER" id="PTHR10046">
    <property type="entry name" value="ATP DEPENDENT LON PROTEASE FAMILY MEMBER"/>
    <property type="match status" value="1"/>
</dbReference>
<reference evidence="4 5" key="1">
    <citation type="submission" date="2009-01" db="EMBL/GenBank/DDBJ databases">
        <authorList>
            <person name="Qin X."/>
            <person name="Bachman B."/>
            <person name="Battles P."/>
            <person name="Bell A."/>
            <person name="Bess C."/>
            <person name="Bickham C."/>
            <person name="Chaboub L."/>
            <person name="Chen D."/>
            <person name="Coyle M."/>
            <person name="Deiros D.R."/>
            <person name="Dinh H."/>
            <person name="Forbes L."/>
            <person name="Fowler G."/>
            <person name="Francisco L."/>
            <person name="Fu Q."/>
            <person name="Gubbala S."/>
            <person name="Hale W."/>
            <person name="Han Y."/>
            <person name="Hemphill L."/>
            <person name="Highlander S.K."/>
            <person name="Hirani K."/>
            <person name="Hogues M."/>
            <person name="Jackson L."/>
            <person name="Jakkamsetti A."/>
            <person name="Javaid M."/>
            <person name="Jiang H."/>
            <person name="Korchina V."/>
            <person name="Kovar C."/>
            <person name="Lara F."/>
            <person name="Lee S."/>
            <person name="Mata R."/>
            <person name="Mathew T."/>
            <person name="Moen C."/>
            <person name="Morales K."/>
            <person name="Munidasa M."/>
            <person name="Nazareth L."/>
            <person name="Ngo R."/>
            <person name="Nguyen L."/>
            <person name="Okwuonu G."/>
            <person name="Ongeri F."/>
            <person name="Patil S."/>
            <person name="Petrosino J."/>
            <person name="Pham C."/>
            <person name="Pham P."/>
            <person name="Pu L.-L."/>
            <person name="Puazo M."/>
            <person name="Raj R."/>
            <person name="Reid J."/>
            <person name="Rouhana J."/>
            <person name="Saada N."/>
            <person name="Shang Y."/>
            <person name="Simmons D."/>
            <person name="Thornton R."/>
            <person name="Warren J."/>
            <person name="Weissenberger G."/>
            <person name="Zhang J."/>
            <person name="Zhang L."/>
            <person name="Zhou C."/>
            <person name="Zhu D."/>
            <person name="Muzny D."/>
            <person name="Worley K."/>
            <person name="Gibbs R."/>
        </authorList>
    </citation>
    <scope>NUCLEOTIDE SEQUENCE [LARGE SCALE GENOMIC DNA]</scope>
    <source>
        <strain evidence="4 5">DSM 15436</strain>
    </source>
</reference>
<dbReference type="RefSeq" id="WP_006546453.1">
    <property type="nucleotide sequence ID" value="NZ_DS999543.1"/>
</dbReference>
<accession>C0W0T8</accession>
<dbReference type="EMBL" id="ACFG01000030">
    <property type="protein sequence ID" value="EEH63662.1"/>
    <property type="molecule type" value="Genomic_DNA"/>
</dbReference>
<evidence type="ECO:0000259" key="3">
    <source>
        <dbReference type="PROSITE" id="PS51786"/>
    </source>
</evidence>
<evidence type="ECO:0000256" key="2">
    <source>
        <dbReference type="SAM" id="Phobius"/>
    </source>
</evidence>
<keyword evidence="2" id="KW-0472">Membrane</keyword>
<feature type="active site" evidence="1">
    <location>
        <position position="271"/>
    </location>
</feature>
<keyword evidence="1" id="KW-0378">Hydrolase</keyword>
<evidence type="ECO:0000256" key="1">
    <source>
        <dbReference type="PROSITE-ProRule" id="PRU01122"/>
    </source>
</evidence>
<dbReference type="EC" id="3.4.21.53" evidence="1"/>
<dbReference type="Proteomes" id="UP000010301">
    <property type="component" value="Unassembled WGS sequence"/>
</dbReference>
<dbReference type="eggNOG" id="COG3480">
    <property type="taxonomic scope" value="Bacteria"/>
</dbReference>
<dbReference type="GO" id="GO:0004252">
    <property type="term" value="F:serine-type endopeptidase activity"/>
    <property type="evidence" value="ECO:0007669"/>
    <property type="project" value="UniProtKB-UniRule"/>
</dbReference>
<comment type="catalytic activity">
    <reaction evidence="1">
        <text>Hydrolysis of proteins in presence of ATP.</text>
        <dbReference type="EC" id="3.4.21.53"/>
    </reaction>
</comment>
<dbReference type="PROSITE" id="PS51786">
    <property type="entry name" value="LON_PROTEOLYTIC"/>
    <property type="match status" value="1"/>
</dbReference>
<dbReference type="InterPro" id="IPR027065">
    <property type="entry name" value="Lon_Prtase"/>
</dbReference>
<dbReference type="AlphaFoldDB" id="C0W0T8"/>
<evidence type="ECO:0000313" key="4">
    <source>
        <dbReference type="EMBL" id="EEH63662.1"/>
    </source>
</evidence>
<dbReference type="MEROPS" id="S16.012"/>
<organism evidence="4 5">
    <name type="scientific">Gleimia coleocanis DSM 15436</name>
    <dbReference type="NCBI Taxonomy" id="525245"/>
    <lineage>
        <taxon>Bacteria</taxon>
        <taxon>Bacillati</taxon>
        <taxon>Actinomycetota</taxon>
        <taxon>Actinomycetes</taxon>
        <taxon>Actinomycetales</taxon>
        <taxon>Actinomycetaceae</taxon>
        <taxon>Gleimia</taxon>
    </lineage>
</organism>
<name>C0W0T8_9ACTO</name>
<dbReference type="GO" id="GO:0005524">
    <property type="term" value="F:ATP binding"/>
    <property type="evidence" value="ECO:0007669"/>
    <property type="project" value="InterPro"/>
</dbReference>
<feature type="active site" evidence="1">
    <location>
        <position position="316"/>
    </location>
</feature>
<dbReference type="OrthoDB" id="2356897at2"/>
<keyword evidence="2" id="KW-1133">Transmembrane helix</keyword>